<evidence type="ECO:0008006" key="4">
    <source>
        <dbReference type="Google" id="ProtNLM"/>
    </source>
</evidence>
<evidence type="ECO:0000313" key="3">
    <source>
        <dbReference type="Proteomes" id="UP001601422"/>
    </source>
</evidence>
<evidence type="ECO:0000313" key="2">
    <source>
        <dbReference type="EMBL" id="MFF0006860.1"/>
    </source>
</evidence>
<dbReference type="RefSeq" id="WP_362049910.1">
    <property type="nucleotide sequence ID" value="NZ_JBEXVS010000087.1"/>
</dbReference>
<organism evidence="2 3">
    <name type="scientific">Streptomyces tibetensis</name>
    <dbReference type="NCBI Taxonomy" id="2382123"/>
    <lineage>
        <taxon>Bacteria</taxon>
        <taxon>Bacillati</taxon>
        <taxon>Actinomycetota</taxon>
        <taxon>Actinomycetes</taxon>
        <taxon>Kitasatosporales</taxon>
        <taxon>Streptomycetaceae</taxon>
        <taxon>Streptomyces</taxon>
    </lineage>
</organism>
<proteinExistence type="predicted"/>
<reference evidence="2 3" key="1">
    <citation type="submission" date="2024-10" db="EMBL/GenBank/DDBJ databases">
        <title>The Natural Products Discovery Center: Release of the First 8490 Sequenced Strains for Exploring Actinobacteria Biosynthetic Diversity.</title>
        <authorList>
            <person name="Kalkreuter E."/>
            <person name="Kautsar S.A."/>
            <person name="Yang D."/>
            <person name="Bader C.D."/>
            <person name="Teijaro C.N."/>
            <person name="Fluegel L."/>
            <person name="Davis C.M."/>
            <person name="Simpson J.R."/>
            <person name="Lauterbach L."/>
            <person name="Steele A.D."/>
            <person name="Gui C."/>
            <person name="Meng S."/>
            <person name="Li G."/>
            <person name="Viehrig K."/>
            <person name="Ye F."/>
            <person name="Su P."/>
            <person name="Kiefer A.F."/>
            <person name="Nichols A."/>
            <person name="Cepeda A.J."/>
            <person name="Yan W."/>
            <person name="Fan B."/>
            <person name="Jiang Y."/>
            <person name="Adhikari A."/>
            <person name="Zheng C.-J."/>
            <person name="Schuster L."/>
            <person name="Cowan T.M."/>
            <person name="Smanski M.J."/>
            <person name="Chevrette M.G."/>
            <person name="De Carvalho L.P.S."/>
            <person name="Shen B."/>
        </authorList>
    </citation>
    <scope>NUCLEOTIDE SEQUENCE [LARGE SCALE GENOMIC DNA]</scope>
    <source>
        <strain evidence="2 3">NPDC005497</strain>
    </source>
</reference>
<dbReference type="EMBL" id="JBIAJP010000007">
    <property type="protein sequence ID" value="MFF0006860.1"/>
    <property type="molecule type" value="Genomic_DNA"/>
</dbReference>
<sequence length="184" mass="20958">MDQLPTLLGVVVGGLMSYVVGALTERSRWRRQQEIRWDGQLLQAYSDYGHAVKECATRYLRLAAHRGLTDHPAPLEPTDAELEQAAAAESRRAAAVEALHLLTDAETAEAVQRLNRCVWHLEWLARGQLPGEPSSWAQAFHEYRAARDEFYERARRSLRVAEMGPVREAPWPPPWRPVRNPSDR</sequence>
<feature type="transmembrane region" description="Helical" evidence="1">
    <location>
        <begin position="6"/>
        <end position="24"/>
    </location>
</feature>
<comment type="caution">
    <text evidence="2">The sequence shown here is derived from an EMBL/GenBank/DDBJ whole genome shotgun (WGS) entry which is preliminary data.</text>
</comment>
<keyword evidence="1" id="KW-0472">Membrane</keyword>
<keyword evidence="1" id="KW-1133">Transmembrane helix</keyword>
<name>A0ABW6N0Q2_9ACTN</name>
<keyword evidence="3" id="KW-1185">Reference proteome</keyword>
<protein>
    <recommendedName>
        <fullName evidence="4">Secreted protein</fullName>
    </recommendedName>
</protein>
<dbReference type="Proteomes" id="UP001601422">
    <property type="component" value="Unassembled WGS sequence"/>
</dbReference>
<evidence type="ECO:0000256" key="1">
    <source>
        <dbReference type="SAM" id="Phobius"/>
    </source>
</evidence>
<keyword evidence="1" id="KW-0812">Transmembrane</keyword>
<gene>
    <name evidence="2" type="ORF">ACFYQT_25880</name>
</gene>
<accession>A0ABW6N0Q2</accession>